<dbReference type="Pfam" id="PF00004">
    <property type="entry name" value="AAA"/>
    <property type="match status" value="1"/>
</dbReference>
<evidence type="ECO:0000313" key="3">
    <source>
        <dbReference type="Proteomes" id="UP001464891"/>
    </source>
</evidence>
<gene>
    <name evidence="2" type="ORF">NC998_21035</name>
</gene>
<keyword evidence="2" id="KW-0067">ATP-binding</keyword>
<dbReference type="Gene3D" id="3.40.50.300">
    <property type="entry name" value="P-loop containing nucleotide triphosphate hydrolases"/>
    <property type="match status" value="1"/>
</dbReference>
<dbReference type="SUPFAM" id="SSF52540">
    <property type="entry name" value="P-loop containing nucleoside triphosphate hydrolases"/>
    <property type="match status" value="1"/>
</dbReference>
<reference evidence="2 3" key="1">
    <citation type="submission" date="2022-04" db="EMBL/GenBank/DDBJ databases">
        <title>Positive selection, recombination, and allopatry shape intraspecific diversity of widespread and dominant cyanobacteria.</title>
        <authorList>
            <person name="Wei J."/>
            <person name="Shu W."/>
            <person name="Hu C."/>
        </authorList>
    </citation>
    <scope>NUCLEOTIDE SEQUENCE [LARGE SCALE GENOMIC DNA]</scope>
    <source>
        <strain evidence="2 3">GB2-A4</strain>
    </source>
</reference>
<sequence length="1529" mass="176253">MSLAGKRSSQGDEYQLRIALHWLIRLLEDNSIQSIQVNSTGIPGMDFPVTVDDIVILFEEERVCFIQAKKNQTDHESWSLSDQALYKELQKACTQLESSQNSEVKFYSRSPFGEFKSLVEVCKNFPNYSSFLQSAPKKQFEALKRLSKIFERSEEVAFNLVQRIGFGPTNDFEDWDQQNQTALDRLVPRSELAMRLLERYLVSHETNLRDSRHLITRQDILAELGRHGLSPTPKLGEAEIRKTFELASTIGRYWPRTIDNKSIARAELSQVIELIERGSRAILLADRPGSGKTCLLLDLADYIEQPSCSWSLLFIKGDQFTEVDNEQELNARGLPADIVGQCARLASFRRVVVIIDSLDVLSLNRQHSALKVFLGLIDRLEKVDGLTVVAGCRSFDLQYDPLLRGRSWQHTIHLRPLDFNNVVKAFLIDWGIDPVSVSPELQQLLELPQNLRMYEKLAKLGRALYPSSIYELYDSFLEEVVVQNSNLGDGVMTALQDMAGHLVEHRSQSCRKEVFRCGEDVIRQLISQEVLWNPIPGALSFSHQTLTDCLIVRATSVQRKTLAQFILGYTQLPFIRPIVRAFFFFLRTYEAGIFRQQVWEVLSHKEIAYHIKRLVCQSLTEIEPGAEDWRLLRRIFRNYPDLFRRLLSSVCGNAWFQILQQYWLPEVKALQEREGWLRQFCWQLGVWANRYPTEVIKLWQEAILSQWVDNQYIVEIICHGLDRFDAWSVQGVRALLESLIQHSNSDRGSLLGQSLSQWVEATNSGDDLLWRYITKDISSEYEEHLDLRNKLRCTPHIFCKENFLAERLVVSDELLTLALVSLEDWSTNRSMKCNEDSLQNKFLCDTSWIYKHSRQDIHFGDNLKVLFSALEKALKQRAQQNDAWWKANEPNLRDSQETSIRYLLIQAYKENSEENISGIEAQLQDKALLNESDLSYELGELMQMAYPSISEPVQTINQEIISESCTETIAIYSSQFPTERVDVVAWASRKAYNLFSWIPSIFRTSTTQAFIDTWENHLGYSHPSPTIKSSGGLVMPPFSSQDLLRLSDQALLRLLHYYEQYPSREPFDRDLVGGFSEIRGVVSEACSLEPMRFLGLFPWFIEKNLCQQYIHALIEGISFHLRYRFSKLRPSKPWEPIEPLPEGSMLASALLCLLERYSIIWEDLKVVSSALEACCVVLEDSISAERLTLLLFWLRAKLPSDRQTSNNSRNLHSTAINSPCGIAAESAMILCNKLLEQEQELPELLPSLLHHFARDPAIHARVPVLERLPFLMYKYPSLGWRLLADVFQEPQPRLWEEAELCLYYQYREHFNLVEPYLERLLHEGIEEAGNTWGRLSALVSLAGYISQEQLFSILRTTNTEAWKGVAQVFKANLDERGHTTSCHSGLINILQQDNISDLVLQEIEECFGKESSREVIQHELALAFLNALPVLIERRNIHGFLEWLSYKAYRNPLSALEYLEILLKKLQEANNSHKIWNTKALITALNEILREADEASDPELIHRVINLQDEFLRLDISGIEDFFINAEQP</sequence>
<feature type="domain" description="ATPase AAA-type core" evidence="1">
    <location>
        <begin position="282"/>
        <end position="407"/>
    </location>
</feature>
<organism evidence="2 3">
    <name type="scientific">Trichocoleus desertorum GB2-A4</name>
    <dbReference type="NCBI Taxonomy" id="2933944"/>
    <lineage>
        <taxon>Bacteria</taxon>
        <taxon>Bacillati</taxon>
        <taxon>Cyanobacteriota</taxon>
        <taxon>Cyanophyceae</taxon>
        <taxon>Leptolyngbyales</taxon>
        <taxon>Trichocoleusaceae</taxon>
        <taxon>Trichocoleus</taxon>
    </lineage>
</organism>
<accession>A0ABV0JCR6</accession>
<evidence type="ECO:0000313" key="2">
    <source>
        <dbReference type="EMBL" id="MEP0819587.1"/>
    </source>
</evidence>
<dbReference type="GO" id="GO:0005524">
    <property type="term" value="F:ATP binding"/>
    <property type="evidence" value="ECO:0007669"/>
    <property type="project" value="UniProtKB-KW"/>
</dbReference>
<name>A0ABV0JCR6_9CYAN</name>
<dbReference type="InterPro" id="IPR003959">
    <property type="entry name" value="ATPase_AAA_core"/>
</dbReference>
<dbReference type="Proteomes" id="UP001464891">
    <property type="component" value="Unassembled WGS sequence"/>
</dbReference>
<dbReference type="CDD" id="cd00009">
    <property type="entry name" value="AAA"/>
    <property type="match status" value="1"/>
</dbReference>
<dbReference type="EMBL" id="JAMPKM010000015">
    <property type="protein sequence ID" value="MEP0819587.1"/>
    <property type="molecule type" value="Genomic_DNA"/>
</dbReference>
<dbReference type="RefSeq" id="WP_190440605.1">
    <property type="nucleotide sequence ID" value="NZ_JAMPKM010000015.1"/>
</dbReference>
<protein>
    <submittedName>
        <fullName evidence="2">ATP-binding protein</fullName>
    </submittedName>
</protein>
<evidence type="ECO:0000259" key="1">
    <source>
        <dbReference type="Pfam" id="PF00004"/>
    </source>
</evidence>
<keyword evidence="3" id="KW-1185">Reference proteome</keyword>
<proteinExistence type="predicted"/>
<dbReference type="InterPro" id="IPR027417">
    <property type="entry name" value="P-loop_NTPase"/>
</dbReference>
<comment type="caution">
    <text evidence="2">The sequence shown here is derived from an EMBL/GenBank/DDBJ whole genome shotgun (WGS) entry which is preliminary data.</text>
</comment>
<keyword evidence="2" id="KW-0547">Nucleotide-binding</keyword>